<evidence type="ECO:0000259" key="7">
    <source>
        <dbReference type="PROSITE" id="PS51755"/>
    </source>
</evidence>
<gene>
    <name evidence="8" type="ORF">SAMN02745172_00824</name>
</gene>
<dbReference type="GO" id="GO:0000976">
    <property type="term" value="F:transcription cis-regulatory region binding"/>
    <property type="evidence" value="ECO:0007669"/>
    <property type="project" value="TreeGrafter"/>
</dbReference>
<dbReference type="InterPro" id="IPR039420">
    <property type="entry name" value="WalR-like"/>
</dbReference>
<dbReference type="InterPro" id="IPR001789">
    <property type="entry name" value="Sig_transdc_resp-reg_receiver"/>
</dbReference>
<keyword evidence="9" id="KW-1185">Reference proteome</keyword>
<dbReference type="Pfam" id="PF00486">
    <property type="entry name" value="Trans_reg_C"/>
    <property type="match status" value="1"/>
</dbReference>
<dbReference type="Gene3D" id="1.10.10.10">
    <property type="entry name" value="Winged helix-like DNA-binding domain superfamily/Winged helix DNA-binding domain"/>
    <property type="match status" value="1"/>
</dbReference>
<accession>A0A1M7Z9I2</accession>
<dbReference type="PANTHER" id="PTHR48111:SF67">
    <property type="entry name" value="TRANSCRIPTIONAL REGULATORY PROTEIN TCTD"/>
    <property type="match status" value="1"/>
</dbReference>
<dbReference type="InterPro" id="IPR036388">
    <property type="entry name" value="WH-like_DNA-bd_sf"/>
</dbReference>
<reference evidence="8 9" key="1">
    <citation type="submission" date="2016-12" db="EMBL/GenBank/DDBJ databases">
        <authorList>
            <person name="Song W.-J."/>
            <person name="Kurnit D.M."/>
        </authorList>
    </citation>
    <scope>NUCLEOTIDE SEQUENCE [LARGE SCALE GENOMIC DNA]</scope>
    <source>
        <strain evidence="8 9">DSM 19599</strain>
    </source>
</reference>
<evidence type="ECO:0000256" key="3">
    <source>
        <dbReference type="ARBA" id="ARBA00023163"/>
    </source>
</evidence>
<dbReference type="PANTHER" id="PTHR48111">
    <property type="entry name" value="REGULATOR OF RPOS"/>
    <property type="match status" value="1"/>
</dbReference>
<dbReference type="GO" id="GO:0006355">
    <property type="term" value="P:regulation of DNA-templated transcription"/>
    <property type="evidence" value="ECO:0007669"/>
    <property type="project" value="InterPro"/>
</dbReference>
<dbReference type="GO" id="GO:0000156">
    <property type="term" value="F:phosphorelay response regulator activity"/>
    <property type="evidence" value="ECO:0007669"/>
    <property type="project" value="TreeGrafter"/>
</dbReference>
<feature type="domain" description="Response regulatory" evidence="6">
    <location>
        <begin position="1"/>
        <end position="116"/>
    </location>
</feature>
<sequence>MYIVVDDECRVMTNICSDLKSSGADIAKFSGHDLTRWLDEPAADEIASVRGFVVSGVAVCDDDLRRIRMASWAPVLTVVVRKDLKQTLRWLSAGADDVLPLPTHGREIVARIDAVWRRSQGEEKGVRKGRLTVFADGSDPQIDGETFCLPRRERNILEYLVANAGRRMSKRQVFEALYGPLATGVDDYVIESHVSKLRRRLRQRLGHDVIDCRRRLGYCFVG</sequence>
<dbReference type="InterPro" id="IPR001867">
    <property type="entry name" value="OmpR/PhoB-type_DNA-bd"/>
</dbReference>
<dbReference type="PROSITE" id="PS51755">
    <property type="entry name" value="OMPR_PHOB"/>
    <property type="match status" value="1"/>
</dbReference>
<evidence type="ECO:0000256" key="5">
    <source>
        <dbReference type="PROSITE-ProRule" id="PRU01091"/>
    </source>
</evidence>
<evidence type="ECO:0000256" key="1">
    <source>
        <dbReference type="ARBA" id="ARBA00023015"/>
    </source>
</evidence>
<dbReference type="GO" id="GO:0032993">
    <property type="term" value="C:protein-DNA complex"/>
    <property type="evidence" value="ECO:0007669"/>
    <property type="project" value="TreeGrafter"/>
</dbReference>
<protein>
    <submittedName>
        <fullName evidence="8">DNA-binding response regulator, OmpR family, contains REC and winged-helix (WHTH) domain</fullName>
    </submittedName>
</protein>
<feature type="DNA-binding region" description="OmpR/PhoB-type" evidence="5">
    <location>
        <begin position="123"/>
        <end position="222"/>
    </location>
</feature>
<evidence type="ECO:0000256" key="4">
    <source>
        <dbReference type="PROSITE-ProRule" id="PRU00169"/>
    </source>
</evidence>
<dbReference type="Proteomes" id="UP000186406">
    <property type="component" value="Unassembled WGS sequence"/>
</dbReference>
<evidence type="ECO:0000313" key="9">
    <source>
        <dbReference type="Proteomes" id="UP000186406"/>
    </source>
</evidence>
<feature type="domain" description="OmpR/PhoB-type" evidence="7">
    <location>
        <begin position="123"/>
        <end position="222"/>
    </location>
</feature>
<evidence type="ECO:0000313" key="8">
    <source>
        <dbReference type="EMBL" id="SHO61593.1"/>
    </source>
</evidence>
<dbReference type="SUPFAM" id="SSF46894">
    <property type="entry name" value="C-terminal effector domain of the bipartite response regulators"/>
    <property type="match status" value="1"/>
</dbReference>
<dbReference type="OrthoDB" id="9807846at2"/>
<dbReference type="STRING" id="1123029.SAMN02745172_00824"/>
<keyword evidence="3" id="KW-0804">Transcription</keyword>
<name>A0A1M7Z9I2_9HYPH</name>
<keyword evidence="4" id="KW-0597">Phosphoprotein</keyword>
<keyword evidence="1" id="KW-0805">Transcription regulation</keyword>
<evidence type="ECO:0000256" key="2">
    <source>
        <dbReference type="ARBA" id="ARBA00023125"/>
    </source>
</evidence>
<dbReference type="SMART" id="SM00862">
    <property type="entry name" value="Trans_reg_C"/>
    <property type="match status" value="1"/>
</dbReference>
<dbReference type="PROSITE" id="PS50110">
    <property type="entry name" value="RESPONSE_REGULATORY"/>
    <property type="match status" value="1"/>
</dbReference>
<dbReference type="SUPFAM" id="SSF52172">
    <property type="entry name" value="CheY-like"/>
    <property type="match status" value="1"/>
</dbReference>
<dbReference type="EMBL" id="FRXO01000001">
    <property type="protein sequence ID" value="SHO61593.1"/>
    <property type="molecule type" value="Genomic_DNA"/>
</dbReference>
<organism evidence="8 9">
    <name type="scientific">Pseudoxanthobacter soli DSM 19599</name>
    <dbReference type="NCBI Taxonomy" id="1123029"/>
    <lineage>
        <taxon>Bacteria</taxon>
        <taxon>Pseudomonadati</taxon>
        <taxon>Pseudomonadota</taxon>
        <taxon>Alphaproteobacteria</taxon>
        <taxon>Hyphomicrobiales</taxon>
        <taxon>Segnochrobactraceae</taxon>
        <taxon>Pseudoxanthobacter</taxon>
    </lineage>
</organism>
<dbReference type="GO" id="GO:0005829">
    <property type="term" value="C:cytosol"/>
    <property type="evidence" value="ECO:0007669"/>
    <property type="project" value="TreeGrafter"/>
</dbReference>
<proteinExistence type="predicted"/>
<dbReference type="InterPro" id="IPR016032">
    <property type="entry name" value="Sig_transdc_resp-reg_C-effctor"/>
</dbReference>
<keyword evidence="2 5" id="KW-0238">DNA-binding</keyword>
<dbReference type="InterPro" id="IPR011006">
    <property type="entry name" value="CheY-like_superfamily"/>
</dbReference>
<dbReference type="AlphaFoldDB" id="A0A1M7Z9I2"/>
<feature type="modified residue" description="4-aspartylphosphate" evidence="4">
    <location>
        <position position="61"/>
    </location>
</feature>
<evidence type="ECO:0000259" key="6">
    <source>
        <dbReference type="PROSITE" id="PS50110"/>
    </source>
</evidence>